<keyword evidence="2" id="KW-1185">Reference proteome</keyword>
<dbReference type="RefSeq" id="WP_139979280.1">
    <property type="nucleotide sequence ID" value="NZ_CP041046.1"/>
</dbReference>
<protein>
    <submittedName>
        <fullName evidence="1">DUF3247 family protein</fullName>
    </submittedName>
</protein>
<accession>A0A4Y5Z0A8</accession>
<dbReference type="InterPro" id="IPR021649">
    <property type="entry name" value="DUF3247"/>
</dbReference>
<evidence type="ECO:0000313" key="1">
    <source>
        <dbReference type="EMBL" id="QDE38115.1"/>
    </source>
</evidence>
<evidence type="ECO:0000313" key="2">
    <source>
        <dbReference type="Proteomes" id="UP000316093"/>
    </source>
</evidence>
<organism evidence="1 2">
    <name type="scientific">Luteibacter pinisoli</name>
    <dbReference type="NCBI Taxonomy" id="2589080"/>
    <lineage>
        <taxon>Bacteria</taxon>
        <taxon>Pseudomonadati</taxon>
        <taxon>Pseudomonadota</taxon>
        <taxon>Gammaproteobacteria</taxon>
        <taxon>Lysobacterales</taxon>
        <taxon>Rhodanobacteraceae</taxon>
        <taxon>Luteibacter</taxon>
    </lineage>
</organism>
<proteinExistence type="predicted"/>
<sequence length="102" mass="10825">MSREADTVHTDQGSIARLQALIGQLRDNAKVRLHLQDGSTITGIVSVVPTVQNFVDAAGVEGVNGAVKLIDNDRPAWSATVTLDTIARVEHLDSVAYGTSQT</sequence>
<dbReference type="EMBL" id="CP041046">
    <property type="protein sequence ID" value="QDE38115.1"/>
    <property type="molecule type" value="Genomic_DNA"/>
</dbReference>
<dbReference type="Proteomes" id="UP000316093">
    <property type="component" value="Chromosome"/>
</dbReference>
<dbReference type="Gene3D" id="2.30.30.720">
    <property type="entry name" value="Protein of unknown function (DUF3247)"/>
    <property type="match status" value="1"/>
</dbReference>
<dbReference type="Pfam" id="PF11607">
    <property type="entry name" value="DUF3247"/>
    <property type="match status" value="1"/>
</dbReference>
<reference evidence="1 2" key="1">
    <citation type="submission" date="2019-06" db="EMBL/GenBank/DDBJ databases">
        <title>A complete genome sequence for Luteibacter pinisoli MAH-14.</title>
        <authorList>
            <person name="Baltrus D.A."/>
        </authorList>
    </citation>
    <scope>NUCLEOTIDE SEQUENCE [LARGE SCALE GENOMIC DNA]</scope>
    <source>
        <strain evidence="1 2">MAH-14</strain>
    </source>
</reference>
<gene>
    <name evidence="1" type="ORF">FIV34_02325</name>
</gene>
<name>A0A4Y5Z0A8_9GAMM</name>
<dbReference type="OrthoDB" id="5958099at2"/>
<dbReference type="AlphaFoldDB" id="A0A4Y5Z0A8"/>
<dbReference type="KEGG" id="lpy:FIV34_02325"/>